<feature type="signal peptide" evidence="1">
    <location>
        <begin position="1"/>
        <end position="18"/>
    </location>
</feature>
<dbReference type="EMBL" id="ML995478">
    <property type="protein sequence ID" value="KAF2144915.1"/>
    <property type="molecule type" value="Genomic_DNA"/>
</dbReference>
<reference evidence="2" key="1">
    <citation type="journal article" date="2020" name="Stud. Mycol.">
        <title>101 Dothideomycetes genomes: a test case for predicting lifestyles and emergence of pathogens.</title>
        <authorList>
            <person name="Haridas S."/>
            <person name="Albert R."/>
            <person name="Binder M."/>
            <person name="Bloem J."/>
            <person name="Labutti K."/>
            <person name="Salamov A."/>
            <person name="Andreopoulos B."/>
            <person name="Baker S."/>
            <person name="Barry K."/>
            <person name="Bills G."/>
            <person name="Bluhm B."/>
            <person name="Cannon C."/>
            <person name="Castanera R."/>
            <person name="Culley D."/>
            <person name="Daum C."/>
            <person name="Ezra D."/>
            <person name="Gonzalez J."/>
            <person name="Henrissat B."/>
            <person name="Kuo A."/>
            <person name="Liang C."/>
            <person name="Lipzen A."/>
            <person name="Lutzoni F."/>
            <person name="Magnuson J."/>
            <person name="Mondo S."/>
            <person name="Nolan M."/>
            <person name="Ohm R."/>
            <person name="Pangilinan J."/>
            <person name="Park H.-J."/>
            <person name="Ramirez L."/>
            <person name="Alfaro M."/>
            <person name="Sun H."/>
            <person name="Tritt A."/>
            <person name="Yoshinaga Y."/>
            <person name="Zwiers L.-H."/>
            <person name="Turgeon B."/>
            <person name="Goodwin S."/>
            <person name="Spatafora J."/>
            <person name="Crous P."/>
            <person name="Grigoriev I."/>
        </authorList>
    </citation>
    <scope>NUCLEOTIDE SEQUENCE</scope>
    <source>
        <strain evidence="2">CBS 121167</strain>
    </source>
</reference>
<evidence type="ECO:0000256" key="1">
    <source>
        <dbReference type="SAM" id="SignalP"/>
    </source>
</evidence>
<evidence type="ECO:0000313" key="3">
    <source>
        <dbReference type="Proteomes" id="UP000799438"/>
    </source>
</evidence>
<gene>
    <name evidence="2" type="ORF">K452DRAFT_284296</name>
</gene>
<evidence type="ECO:0008006" key="4">
    <source>
        <dbReference type="Google" id="ProtNLM"/>
    </source>
</evidence>
<dbReference type="AlphaFoldDB" id="A0A6A6BNS3"/>
<dbReference type="Proteomes" id="UP000799438">
    <property type="component" value="Unassembled WGS sequence"/>
</dbReference>
<dbReference type="GeneID" id="54297418"/>
<accession>A0A6A6BNS3</accession>
<keyword evidence="1" id="KW-0732">Signal</keyword>
<proteinExistence type="predicted"/>
<dbReference type="RefSeq" id="XP_033400627.1">
    <property type="nucleotide sequence ID" value="XM_033539922.1"/>
</dbReference>
<sequence>MSVLCVATLAYLCRHVQQVGLAYNENNAFRIPVETLLRHSNGPNSSLKLFDYRFSSHTHISSFSVSPWTYLLTSLFPAILPFNHHPESQQPKRALHLRTRHVESKAQWSSKYLVQA</sequence>
<keyword evidence="3" id="KW-1185">Reference proteome</keyword>
<feature type="chain" id="PRO_5025355024" description="Secreted protein" evidence="1">
    <location>
        <begin position="19"/>
        <end position="116"/>
    </location>
</feature>
<organism evidence="2 3">
    <name type="scientific">Aplosporella prunicola CBS 121167</name>
    <dbReference type="NCBI Taxonomy" id="1176127"/>
    <lineage>
        <taxon>Eukaryota</taxon>
        <taxon>Fungi</taxon>
        <taxon>Dikarya</taxon>
        <taxon>Ascomycota</taxon>
        <taxon>Pezizomycotina</taxon>
        <taxon>Dothideomycetes</taxon>
        <taxon>Dothideomycetes incertae sedis</taxon>
        <taxon>Botryosphaeriales</taxon>
        <taxon>Aplosporellaceae</taxon>
        <taxon>Aplosporella</taxon>
    </lineage>
</organism>
<protein>
    <recommendedName>
        <fullName evidence="4">Secreted protein</fullName>
    </recommendedName>
</protein>
<name>A0A6A6BNS3_9PEZI</name>
<evidence type="ECO:0000313" key="2">
    <source>
        <dbReference type="EMBL" id="KAF2144915.1"/>
    </source>
</evidence>